<evidence type="ECO:0000313" key="5">
    <source>
        <dbReference type="Proteomes" id="UP000642070"/>
    </source>
</evidence>
<sequence>MGEGLWLHAVTRAGPPPGGLTGVDGAPVRVVETAGLAAAVSPVDLDRFGEEALQRNLEDLTWLEGVARSHHAVVAALGASRTVVPARLATVYADAAGVRTMLADRHADLDAALSRLDGRTELGVKIYATPAPEPAAAPAGGSGTDYLRRRRAQLSAVDDRRQRAVDGAEEVHAALAGRAEAARRHPPQDRRLTGRPEPMVLNAAYLVDEGHADGFAAAVAAQAAGHADLDVELTGPWPPYSFTAPDADGDAAAEGARS</sequence>
<organism evidence="4 5">
    <name type="scientific">Dactylosporangium sucinum</name>
    <dbReference type="NCBI Taxonomy" id="1424081"/>
    <lineage>
        <taxon>Bacteria</taxon>
        <taxon>Bacillati</taxon>
        <taxon>Actinomycetota</taxon>
        <taxon>Actinomycetes</taxon>
        <taxon>Micromonosporales</taxon>
        <taxon>Micromonosporaceae</taxon>
        <taxon>Dactylosporangium</taxon>
    </lineage>
</organism>
<dbReference type="GO" id="GO:0031412">
    <property type="term" value="P:gas vesicle organization"/>
    <property type="evidence" value="ECO:0007669"/>
    <property type="project" value="InterPro"/>
</dbReference>
<dbReference type="PANTHER" id="PTHR36852:SF1">
    <property type="entry name" value="PROTEIN GVPL 2"/>
    <property type="match status" value="1"/>
</dbReference>
<evidence type="ECO:0000313" key="4">
    <source>
        <dbReference type="EMBL" id="GGM44517.1"/>
    </source>
</evidence>
<dbReference type="AlphaFoldDB" id="A0A917WY68"/>
<accession>A0A917WY68</accession>
<dbReference type="PANTHER" id="PTHR36852">
    <property type="entry name" value="PROTEIN GVPL 2"/>
    <property type="match status" value="1"/>
</dbReference>
<proteinExistence type="inferred from homology"/>
<name>A0A917WY68_9ACTN</name>
<keyword evidence="5" id="KW-1185">Reference proteome</keyword>
<dbReference type="GO" id="GO:0031411">
    <property type="term" value="C:gas vesicle"/>
    <property type="evidence" value="ECO:0007669"/>
    <property type="project" value="UniProtKB-SubCell"/>
</dbReference>
<reference evidence="4" key="2">
    <citation type="submission" date="2020-09" db="EMBL/GenBank/DDBJ databases">
        <authorList>
            <person name="Sun Q."/>
            <person name="Ohkuma M."/>
        </authorList>
    </citation>
    <scope>NUCLEOTIDE SEQUENCE</scope>
    <source>
        <strain evidence="4">JCM 19831</strain>
    </source>
</reference>
<dbReference type="EMBL" id="BMPI01000027">
    <property type="protein sequence ID" value="GGM44517.1"/>
    <property type="molecule type" value="Genomic_DNA"/>
</dbReference>
<protein>
    <submittedName>
        <fullName evidence="4">Gas vesicle protein</fullName>
    </submittedName>
</protein>
<reference evidence="4" key="1">
    <citation type="journal article" date="2014" name="Int. J. Syst. Evol. Microbiol.">
        <title>Complete genome sequence of Corynebacterium casei LMG S-19264T (=DSM 44701T), isolated from a smear-ripened cheese.</title>
        <authorList>
            <consortium name="US DOE Joint Genome Institute (JGI-PGF)"/>
            <person name="Walter F."/>
            <person name="Albersmeier A."/>
            <person name="Kalinowski J."/>
            <person name="Ruckert C."/>
        </authorList>
    </citation>
    <scope>NUCLEOTIDE SEQUENCE</scope>
    <source>
        <strain evidence="4">JCM 19831</strain>
    </source>
</reference>
<comment type="caution">
    <text evidence="4">The sequence shown here is derived from an EMBL/GenBank/DDBJ whole genome shotgun (WGS) entry which is preliminary data.</text>
</comment>
<evidence type="ECO:0000256" key="3">
    <source>
        <dbReference type="ARBA" id="ARBA00035643"/>
    </source>
</evidence>
<comment type="subcellular location">
    <subcellularLocation>
        <location evidence="2">Gas vesicle</location>
    </subcellularLocation>
</comment>
<evidence type="ECO:0000256" key="2">
    <source>
        <dbReference type="ARBA" id="ARBA00035108"/>
    </source>
</evidence>
<gene>
    <name evidence="4" type="ORF">GCM10007977_052670</name>
</gene>
<keyword evidence="1" id="KW-0304">Gas vesicle</keyword>
<dbReference type="RefSeq" id="WP_190252617.1">
    <property type="nucleotide sequence ID" value="NZ_BMPI01000027.1"/>
</dbReference>
<dbReference type="Pfam" id="PF06386">
    <property type="entry name" value="GvpL_GvpF"/>
    <property type="match status" value="1"/>
</dbReference>
<dbReference type="InterPro" id="IPR009430">
    <property type="entry name" value="GvpL/GvpF"/>
</dbReference>
<evidence type="ECO:0000256" key="1">
    <source>
        <dbReference type="ARBA" id="ARBA00022987"/>
    </source>
</evidence>
<comment type="similarity">
    <text evidence="3">Belongs to the gas vesicle GvpF/GvpL family.</text>
</comment>
<dbReference type="Proteomes" id="UP000642070">
    <property type="component" value="Unassembled WGS sequence"/>
</dbReference>